<protein>
    <recommendedName>
        <fullName evidence="1">RapA2 cadherin-like domain-containing protein</fullName>
    </recommendedName>
</protein>
<reference evidence="2 3" key="1">
    <citation type="submission" date="2020-07" db="EMBL/GenBank/DDBJ databases">
        <title>Bacterium isolated from marine sediment.</title>
        <authorList>
            <person name="Shang D."/>
            <person name="Du Z.-J."/>
        </authorList>
    </citation>
    <scope>NUCLEOTIDE SEQUENCE [LARGE SCALE GENOMIC DNA]</scope>
    <source>
        <strain evidence="2 3">S7007</strain>
    </source>
</reference>
<dbReference type="AlphaFoldDB" id="A0A839ATJ3"/>
<gene>
    <name evidence="2" type="ORF">H3Z83_12875</name>
</gene>
<dbReference type="Proteomes" id="UP000563906">
    <property type="component" value="Unassembled WGS sequence"/>
</dbReference>
<comment type="caution">
    <text evidence="2">The sequence shown here is derived from an EMBL/GenBank/DDBJ whole genome shotgun (WGS) entry which is preliminary data.</text>
</comment>
<evidence type="ECO:0000259" key="1">
    <source>
        <dbReference type="Pfam" id="PF17803"/>
    </source>
</evidence>
<keyword evidence="3" id="KW-1185">Reference proteome</keyword>
<accession>A0A839ATJ3</accession>
<dbReference type="RefSeq" id="WP_182125901.1">
    <property type="nucleotide sequence ID" value="NZ_JACGLS010000025.1"/>
</dbReference>
<proteinExistence type="predicted"/>
<dbReference type="EMBL" id="JACGLS010000025">
    <property type="protein sequence ID" value="MBA6157404.1"/>
    <property type="molecule type" value="Genomic_DNA"/>
</dbReference>
<dbReference type="Pfam" id="PF17803">
    <property type="entry name" value="Cadherin_4"/>
    <property type="match status" value="1"/>
</dbReference>
<feature type="non-terminal residue" evidence="2">
    <location>
        <position position="79"/>
    </location>
</feature>
<name>A0A839ATJ3_9FLAO</name>
<evidence type="ECO:0000313" key="3">
    <source>
        <dbReference type="Proteomes" id="UP000563906"/>
    </source>
</evidence>
<feature type="domain" description="RapA2 cadherin-like" evidence="1">
    <location>
        <begin position="7"/>
        <end position="66"/>
    </location>
</feature>
<evidence type="ECO:0000313" key="2">
    <source>
        <dbReference type="EMBL" id="MBA6157404.1"/>
    </source>
</evidence>
<organism evidence="2 3">
    <name type="scientific">Tenacibaculum pelagium</name>
    <dbReference type="NCBI Taxonomy" id="2759527"/>
    <lineage>
        <taxon>Bacteria</taxon>
        <taxon>Pseudomonadati</taxon>
        <taxon>Bacteroidota</taxon>
        <taxon>Flavobacteriia</taxon>
        <taxon>Flavobacteriales</taxon>
        <taxon>Flavobacteriaceae</taxon>
        <taxon>Tenacibaculum</taxon>
    </lineage>
</organism>
<dbReference type="InterPro" id="IPR040853">
    <property type="entry name" value="RapA2_cadherin-like"/>
</dbReference>
<sequence length="79" mass="7858">TDPNPLDPVTDVDVLTVVEGTTGTVNVLSNDDFLPGANTSLSVVAGSGTTAGGTISFDPLTGEMSYTPLAGEEGTTVTV</sequence>
<feature type="non-terminal residue" evidence="2">
    <location>
        <position position="1"/>
    </location>
</feature>